<feature type="chain" id="PRO_5014753297" evidence="1">
    <location>
        <begin position="22"/>
        <end position="77"/>
    </location>
</feature>
<accession>A0A2M4CCQ2</accession>
<reference evidence="2" key="1">
    <citation type="submission" date="2018-01" db="EMBL/GenBank/DDBJ databases">
        <title>An insight into the sialome of Amazonian anophelines.</title>
        <authorList>
            <person name="Ribeiro J.M."/>
            <person name="Scarpassa V."/>
            <person name="Calvo E."/>
        </authorList>
    </citation>
    <scope>NUCLEOTIDE SEQUENCE</scope>
    <source>
        <tissue evidence="2">Salivary glands</tissue>
    </source>
</reference>
<proteinExistence type="predicted"/>
<sequence length="77" mass="8703">MSSRWFPLLAFLLTTSDMTSDMRSSVLLECMYGTVLAPPYMSTRLLIASGRVYSGLRVPSLLPRSTWLRLGCVFPER</sequence>
<name>A0A2M4CCQ2_9DIPT</name>
<protein>
    <submittedName>
        <fullName evidence="2">Putative secreted protein</fullName>
    </submittedName>
</protein>
<feature type="signal peptide" evidence="1">
    <location>
        <begin position="1"/>
        <end position="21"/>
    </location>
</feature>
<evidence type="ECO:0000256" key="1">
    <source>
        <dbReference type="SAM" id="SignalP"/>
    </source>
</evidence>
<keyword evidence="1" id="KW-0732">Signal</keyword>
<organism evidence="2">
    <name type="scientific">Anopheles marajoara</name>
    <dbReference type="NCBI Taxonomy" id="58244"/>
    <lineage>
        <taxon>Eukaryota</taxon>
        <taxon>Metazoa</taxon>
        <taxon>Ecdysozoa</taxon>
        <taxon>Arthropoda</taxon>
        <taxon>Hexapoda</taxon>
        <taxon>Insecta</taxon>
        <taxon>Pterygota</taxon>
        <taxon>Neoptera</taxon>
        <taxon>Endopterygota</taxon>
        <taxon>Diptera</taxon>
        <taxon>Nematocera</taxon>
        <taxon>Culicoidea</taxon>
        <taxon>Culicidae</taxon>
        <taxon>Anophelinae</taxon>
        <taxon>Anopheles</taxon>
    </lineage>
</organism>
<dbReference type="EMBL" id="GGFJ01013790">
    <property type="protein sequence ID" value="MBW62931.1"/>
    <property type="molecule type" value="Transcribed_RNA"/>
</dbReference>
<evidence type="ECO:0000313" key="2">
    <source>
        <dbReference type="EMBL" id="MBW62931.1"/>
    </source>
</evidence>
<dbReference type="AlphaFoldDB" id="A0A2M4CCQ2"/>